<evidence type="ECO:0000256" key="2">
    <source>
        <dbReference type="SAM" id="Phobius"/>
    </source>
</evidence>
<evidence type="ECO:0000313" key="4">
    <source>
        <dbReference type="Proteomes" id="UP000316471"/>
    </source>
</evidence>
<name>A0A562M2M8_9GAMM</name>
<accession>A0A562M2M8</accession>
<proteinExistence type="predicted"/>
<keyword evidence="4" id="KW-1185">Reference proteome</keyword>
<keyword evidence="2" id="KW-0812">Transmembrane</keyword>
<dbReference type="Proteomes" id="UP000316471">
    <property type="component" value="Unassembled WGS sequence"/>
</dbReference>
<comment type="caution">
    <text evidence="3">The sequence shown here is derived from an EMBL/GenBank/DDBJ whole genome shotgun (WGS) entry which is preliminary data.</text>
</comment>
<gene>
    <name evidence="3" type="ORF">IP93_00029</name>
</gene>
<evidence type="ECO:0008006" key="5">
    <source>
        <dbReference type="Google" id="ProtNLM"/>
    </source>
</evidence>
<dbReference type="OrthoDB" id="5976069at2"/>
<evidence type="ECO:0000313" key="3">
    <source>
        <dbReference type="EMBL" id="TWI14038.1"/>
    </source>
</evidence>
<feature type="region of interest" description="Disordered" evidence="1">
    <location>
        <begin position="81"/>
        <end position="110"/>
    </location>
</feature>
<sequence>MNANHTLDENPMAAPGDDTAFDARARACHGASLQRLSARTQARLAQARRPAAQPAPRHGAAWAVPTVFAAIAALAITAQLRTDPRTPPPATGPATALASGDTASSDPAAALDENPDFYLWLASADDVMPTNREY</sequence>
<organism evidence="3 4">
    <name type="scientific">Aerolutibacter ruishenii</name>
    <dbReference type="NCBI Taxonomy" id="686800"/>
    <lineage>
        <taxon>Bacteria</taxon>
        <taxon>Pseudomonadati</taxon>
        <taxon>Pseudomonadota</taxon>
        <taxon>Gammaproteobacteria</taxon>
        <taxon>Lysobacterales</taxon>
        <taxon>Lysobacteraceae</taxon>
        <taxon>Aerolutibacter</taxon>
    </lineage>
</organism>
<keyword evidence="2" id="KW-1133">Transmembrane helix</keyword>
<dbReference type="EMBL" id="VLKP01000001">
    <property type="protein sequence ID" value="TWI14038.1"/>
    <property type="molecule type" value="Genomic_DNA"/>
</dbReference>
<dbReference type="RefSeq" id="WP_144810845.1">
    <property type="nucleotide sequence ID" value="NZ_VLKP01000001.1"/>
</dbReference>
<protein>
    <recommendedName>
        <fullName evidence="5">DUF3619 family protein</fullName>
    </recommendedName>
</protein>
<feature type="transmembrane region" description="Helical" evidence="2">
    <location>
        <begin position="59"/>
        <end position="78"/>
    </location>
</feature>
<keyword evidence="2" id="KW-0472">Membrane</keyword>
<evidence type="ECO:0000256" key="1">
    <source>
        <dbReference type="SAM" id="MobiDB-lite"/>
    </source>
</evidence>
<reference evidence="3 4" key="1">
    <citation type="journal article" date="2015" name="Stand. Genomic Sci.">
        <title>Genomic Encyclopedia of Bacterial and Archaeal Type Strains, Phase III: the genomes of soil and plant-associated and newly described type strains.</title>
        <authorList>
            <person name="Whitman W.B."/>
            <person name="Woyke T."/>
            <person name="Klenk H.P."/>
            <person name="Zhou Y."/>
            <person name="Lilburn T.G."/>
            <person name="Beck B.J."/>
            <person name="De Vos P."/>
            <person name="Vandamme P."/>
            <person name="Eisen J.A."/>
            <person name="Garrity G."/>
            <person name="Hugenholtz P."/>
            <person name="Kyrpides N.C."/>
        </authorList>
    </citation>
    <scope>NUCLEOTIDE SEQUENCE [LARGE SCALE GENOMIC DNA]</scope>
    <source>
        <strain evidence="3 4">CGMCC 1.10136</strain>
    </source>
</reference>
<dbReference type="AlphaFoldDB" id="A0A562M2M8"/>